<organism evidence="1 2">
    <name type="scientific">Rhizophagus clarus</name>
    <dbReference type="NCBI Taxonomy" id="94130"/>
    <lineage>
        <taxon>Eukaryota</taxon>
        <taxon>Fungi</taxon>
        <taxon>Fungi incertae sedis</taxon>
        <taxon>Mucoromycota</taxon>
        <taxon>Glomeromycotina</taxon>
        <taxon>Glomeromycetes</taxon>
        <taxon>Glomerales</taxon>
        <taxon>Glomeraceae</taxon>
        <taxon>Rhizophagus</taxon>
    </lineage>
</organism>
<sequence>MASTPATDYFSDSEEELYKNELSDLSSISINYNQGHGQSFWMRRNLMTRIFERIEICSWYLEAYKVIQIWIRWRIMILCRFKTLVIRYLNALNFGDQVTSSLDALNFSDQFFGRVKF</sequence>
<evidence type="ECO:0000313" key="2">
    <source>
        <dbReference type="Proteomes" id="UP000247702"/>
    </source>
</evidence>
<comment type="caution">
    <text evidence="1">The sequence shown here is derived from an EMBL/GenBank/DDBJ whole genome shotgun (WGS) entry which is preliminary data.</text>
</comment>
<dbReference type="AlphaFoldDB" id="A0A2Z6RMI0"/>
<proteinExistence type="predicted"/>
<dbReference type="Proteomes" id="UP000247702">
    <property type="component" value="Unassembled WGS sequence"/>
</dbReference>
<accession>A0A2Z6RMI0</accession>
<dbReference type="EMBL" id="BEXD01003882">
    <property type="protein sequence ID" value="GBC03401.1"/>
    <property type="molecule type" value="Genomic_DNA"/>
</dbReference>
<protein>
    <submittedName>
        <fullName evidence="1">Uncharacterized protein</fullName>
    </submittedName>
</protein>
<name>A0A2Z6RMI0_9GLOM</name>
<gene>
    <name evidence="1" type="ORF">RclHR1_00510032</name>
</gene>
<evidence type="ECO:0000313" key="1">
    <source>
        <dbReference type="EMBL" id="GBC03401.1"/>
    </source>
</evidence>
<reference evidence="1 2" key="1">
    <citation type="submission" date="2017-11" db="EMBL/GenBank/DDBJ databases">
        <title>The genome of Rhizophagus clarus HR1 reveals common genetic basis of auxotrophy among arbuscular mycorrhizal fungi.</title>
        <authorList>
            <person name="Kobayashi Y."/>
        </authorList>
    </citation>
    <scope>NUCLEOTIDE SEQUENCE [LARGE SCALE GENOMIC DNA]</scope>
    <source>
        <strain evidence="1 2">HR1</strain>
    </source>
</reference>
<keyword evidence="2" id="KW-1185">Reference proteome</keyword>